<dbReference type="InterPro" id="IPR036188">
    <property type="entry name" value="FAD/NAD-bd_sf"/>
</dbReference>
<evidence type="ECO:0000259" key="4">
    <source>
        <dbReference type="Pfam" id="PF01494"/>
    </source>
</evidence>
<feature type="non-terminal residue" evidence="5">
    <location>
        <position position="159"/>
    </location>
</feature>
<gene>
    <name evidence="5" type="ORF">GV791_30635</name>
</gene>
<sequence length="159" mass="17174">LRLHDVRVLVLEKETEPASSMVRVVSLHIRSLELMAMRGLLDRLLERGRQRPVGGIFAAIPAPPPEGLDSAHAYLLGIPQPVIDQLLEDHAIALGAQVRRGSAVVGVDQDDEGVSVELADGERLRSRYLVGCDGARSSVRKLLGIGFPGEPSRNDTLMG</sequence>
<dbReference type="AlphaFoldDB" id="A0A6P1CZU4"/>
<dbReference type="GO" id="GO:0071949">
    <property type="term" value="F:FAD binding"/>
    <property type="evidence" value="ECO:0007669"/>
    <property type="project" value="InterPro"/>
</dbReference>
<dbReference type="Pfam" id="PF01494">
    <property type="entry name" value="FAD_binding_3"/>
    <property type="match status" value="1"/>
</dbReference>
<dbReference type="EMBL" id="JAAGVB010000158">
    <property type="protein sequence ID" value="NEW36876.1"/>
    <property type="molecule type" value="Genomic_DNA"/>
</dbReference>
<dbReference type="PANTHER" id="PTHR43004">
    <property type="entry name" value="TRK SYSTEM POTASSIUM UPTAKE PROTEIN"/>
    <property type="match status" value="1"/>
</dbReference>
<evidence type="ECO:0000313" key="6">
    <source>
        <dbReference type="Proteomes" id="UP000471166"/>
    </source>
</evidence>
<accession>A0A6P1CZU4</accession>
<evidence type="ECO:0000256" key="1">
    <source>
        <dbReference type="ARBA" id="ARBA00001974"/>
    </source>
</evidence>
<dbReference type="InterPro" id="IPR050641">
    <property type="entry name" value="RIFMO-like"/>
</dbReference>
<feature type="domain" description="FAD-binding" evidence="4">
    <location>
        <begin position="2"/>
        <end position="151"/>
    </location>
</feature>
<proteinExistence type="predicted"/>
<keyword evidence="5" id="KW-0503">Monooxygenase</keyword>
<dbReference type="Gene3D" id="3.50.50.60">
    <property type="entry name" value="FAD/NAD(P)-binding domain"/>
    <property type="match status" value="1"/>
</dbReference>
<keyword evidence="3" id="KW-0274">FAD</keyword>
<dbReference type="SUPFAM" id="SSF51905">
    <property type="entry name" value="FAD/NAD(P)-binding domain"/>
    <property type="match status" value="1"/>
</dbReference>
<organism evidence="5 6">
    <name type="scientific">Nocardia cyriacigeorgica</name>
    <dbReference type="NCBI Taxonomy" id="135487"/>
    <lineage>
        <taxon>Bacteria</taxon>
        <taxon>Bacillati</taxon>
        <taxon>Actinomycetota</taxon>
        <taxon>Actinomycetes</taxon>
        <taxon>Mycobacteriales</taxon>
        <taxon>Nocardiaceae</taxon>
        <taxon>Nocardia</taxon>
    </lineage>
</organism>
<reference evidence="5 6" key="1">
    <citation type="submission" date="2020-01" db="EMBL/GenBank/DDBJ databases">
        <title>Genetics and antimicrobial susceptibilities of Nocardia species isolated from the soil; a comparison with species isolated from humans.</title>
        <authorList>
            <person name="Carrasco G."/>
            <person name="Monzon S."/>
            <person name="Sansegundo M."/>
            <person name="Garcia E."/>
            <person name="Garrido N."/>
            <person name="Medina M.J."/>
            <person name="Villalon P."/>
            <person name="Ramirez-Arocha A.C."/>
            <person name="Jimenez P."/>
            <person name="Cuesta I."/>
            <person name="Valdezate S."/>
        </authorList>
    </citation>
    <scope>NUCLEOTIDE SEQUENCE [LARGE SCALE GENOMIC DNA]</scope>
    <source>
        <strain evidence="5 6">CNM20110626</strain>
    </source>
</reference>
<evidence type="ECO:0000256" key="2">
    <source>
        <dbReference type="ARBA" id="ARBA00022630"/>
    </source>
</evidence>
<name>A0A6P1CZU4_9NOCA</name>
<keyword evidence="5" id="KW-0560">Oxidoreductase</keyword>
<dbReference type="PANTHER" id="PTHR43004:SF19">
    <property type="entry name" value="BINDING MONOOXYGENASE, PUTATIVE (JCVI)-RELATED"/>
    <property type="match status" value="1"/>
</dbReference>
<evidence type="ECO:0000256" key="3">
    <source>
        <dbReference type="ARBA" id="ARBA00022827"/>
    </source>
</evidence>
<dbReference type="GO" id="GO:0016709">
    <property type="term" value="F:oxidoreductase activity, acting on paired donors, with incorporation or reduction of molecular oxygen, NAD(P)H as one donor, and incorporation of one atom of oxygen"/>
    <property type="evidence" value="ECO:0007669"/>
    <property type="project" value="UniProtKB-ARBA"/>
</dbReference>
<dbReference type="RefSeq" id="WP_175587296.1">
    <property type="nucleotide sequence ID" value="NZ_JAAGVB010000158.1"/>
</dbReference>
<evidence type="ECO:0000313" key="5">
    <source>
        <dbReference type="EMBL" id="NEW36876.1"/>
    </source>
</evidence>
<keyword evidence="2" id="KW-0285">Flavoprotein</keyword>
<comment type="caution">
    <text evidence="5">The sequence shown here is derived from an EMBL/GenBank/DDBJ whole genome shotgun (WGS) entry which is preliminary data.</text>
</comment>
<dbReference type="Proteomes" id="UP000471166">
    <property type="component" value="Unassembled WGS sequence"/>
</dbReference>
<protein>
    <submittedName>
        <fullName evidence="5">Monooxygenase</fullName>
    </submittedName>
</protein>
<feature type="non-terminal residue" evidence="5">
    <location>
        <position position="1"/>
    </location>
</feature>
<comment type="cofactor">
    <cofactor evidence="1">
        <name>FAD</name>
        <dbReference type="ChEBI" id="CHEBI:57692"/>
    </cofactor>
</comment>
<dbReference type="InterPro" id="IPR002938">
    <property type="entry name" value="FAD-bd"/>
</dbReference>